<evidence type="ECO:0008006" key="6">
    <source>
        <dbReference type="Google" id="ProtNLM"/>
    </source>
</evidence>
<accession>A0A7W7KS58</accession>
<name>A0A7W7KS58_PSENT</name>
<dbReference type="AlphaFoldDB" id="A0A7W7KS58"/>
<keyword evidence="1 3" id="KW-0732">Signal</keyword>
<reference evidence="4 5" key="1">
    <citation type="submission" date="2020-08" db="EMBL/GenBank/DDBJ databases">
        <title>Functional genomics of gut bacteria from endangered species of beetles.</title>
        <authorList>
            <person name="Carlos-Shanley C."/>
        </authorList>
    </citation>
    <scope>NUCLEOTIDE SEQUENCE [LARGE SCALE GENOMIC DNA]</scope>
    <source>
        <strain evidence="4 5">S00179</strain>
    </source>
</reference>
<dbReference type="RefSeq" id="WP_184597323.1">
    <property type="nucleotide sequence ID" value="NZ_JACHLI010000043.1"/>
</dbReference>
<feature type="signal peptide" evidence="3">
    <location>
        <begin position="1"/>
        <end position="21"/>
    </location>
</feature>
<organism evidence="4 5">
    <name type="scientific">Pseudomonas nitroreducens</name>
    <dbReference type="NCBI Taxonomy" id="46680"/>
    <lineage>
        <taxon>Bacteria</taxon>
        <taxon>Pseudomonadati</taxon>
        <taxon>Pseudomonadota</taxon>
        <taxon>Gammaproteobacteria</taxon>
        <taxon>Pseudomonadales</taxon>
        <taxon>Pseudomonadaceae</taxon>
        <taxon>Pseudomonas</taxon>
    </lineage>
</organism>
<evidence type="ECO:0000256" key="2">
    <source>
        <dbReference type="SAM" id="MobiDB-lite"/>
    </source>
</evidence>
<evidence type="ECO:0000256" key="3">
    <source>
        <dbReference type="SAM" id="SignalP"/>
    </source>
</evidence>
<feature type="region of interest" description="Disordered" evidence="2">
    <location>
        <begin position="183"/>
        <end position="210"/>
    </location>
</feature>
<evidence type="ECO:0000256" key="1">
    <source>
        <dbReference type="ARBA" id="ARBA00022729"/>
    </source>
</evidence>
<protein>
    <recommendedName>
        <fullName evidence="6">DUF4352 domain-containing protein</fullName>
    </recommendedName>
</protein>
<feature type="compositionally biased region" description="Low complexity" evidence="2">
    <location>
        <begin position="185"/>
        <end position="195"/>
    </location>
</feature>
<comment type="caution">
    <text evidence="4">The sequence shown here is derived from an EMBL/GenBank/DDBJ whole genome shotgun (WGS) entry which is preliminary data.</text>
</comment>
<feature type="chain" id="PRO_5031262107" description="DUF4352 domain-containing protein" evidence="3">
    <location>
        <begin position="22"/>
        <end position="332"/>
    </location>
</feature>
<evidence type="ECO:0000313" key="4">
    <source>
        <dbReference type="EMBL" id="MBB4867609.1"/>
    </source>
</evidence>
<dbReference type="Proteomes" id="UP000566995">
    <property type="component" value="Unassembled WGS sequence"/>
</dbReference>
<sequence>MKHLLLGISVLVGIVSQQAFADPSQAECAAIVSGLPKGDQAISRFRDAALKYTVIGLSAGQQEPIRKQTNDPVERAFFDKLNTLLDEKYRNVVLWEQDDAETAFKHRIEDLMASSSSYTPDRVSGISACYLKGLNDSQSEQSAKALAILDALIATAKDRVAKGTQYEATDAYKAEVKSLEKKQAEQQARAAQAEAAAKRERENPTSSSAQVGDIKVTANSCRMVSSLGIVAEPQHQDGTKFLVLDATYENVATTSRMVYPGSLNVKLNGKTYKFSSVEMVISQDYVLPPTGLNPLVKYRSKLAYRVPENLSGKVTWTPGDNPKGVSVACGSI</sequence>
<dbReference type="Gene3D" id="2.60.40.1240">
    <property type="match status" value="1"/>
</dbReference>
<dbReference type="EMBL" id="JACHLI010000043">
    <property type="protein sequence ID" value="MBB4867609.1"/>
    <property type="molecule type" value="Genomic_DNA"/>
</dbReference>
<dbReference type="InterPro" id="IPR029050">
    <property type="entry name" value="Immunoprotect_excell_Ig-like"/>
</dbReference>
<gene>
    <name evidence="4" type="ORF">HNP46_006523</name>
</gene>
<proteinExistence type="predicted"/>
<evidence type="ECO:0000313" key="5">
    <source>
        <dbReference type="Proteomes" id="UP000566995"/>
    </source>
</evidence>